<dbReference type="InterPro" id="IPR007685">
    <property type="entry name" value="RelA_SpoT"/>
</dbReference>
<dbReference type="InterPro" id="IPR012676">
    <property type="entry name" value="TGS-like"/>
</dbReference>
<reference evidence="3" key="1">
    <citation type="journal article" date="2021" name="PeerJ">
        <title>Extensive microbial diversity within the chicken gut microbiome revealed by metagenomics and culture.</title>
        <authorList>
            <person name="Gilroy R."/>
            <person name="Ravi A."/>
            <person name="Getino M."/>
            <person name="Pursley I."/>
            <person name="Horton D.L."/>
            <person name="Alikhan N.F."/>
            <person name="Baker D."/>
            <person name="Gharbi K."/>
            <person name="Hall N."/>
            <person name="Watson M."/>
            <person name="Adriaenssens E.M."/>
            <person name="Foster-Nyarko E."/>
            <person name="Jarju S."/>
            <person name="Secka A."/>
            <person name="Antonio M."/>
            <person name="Oren A."/>
            <person name="Chaudhuri R.R."/>
            <person name="La Ragione R."/>
            <person name="Hildebrand F."/>
            <person name="Pallen M.J."/>
        </authorList>
    </citation>
    <scope>NUCLEOTIDE SEQUENCE</scope>
    <source>
        <strain evidence="3">CHK169-11906</strain>
    </source>
</reference>
<feature type="domain" description="TGS" evidence="2">
    <location>
        <begin position="405"/>
        <end position="466"/>
    </location>
</feature>
<dbReference type="PANTHER" id="PTHR21262">
    <property type="entry name" value="GUANOSINE-3',5'-BIS DIPHOSPHATE 3'-PYROPHOSPHOHYDROLASE"/>
    <property type="match status" value="1"/>
</dbReference>
<dbReference type="Pfam" id="PF13291">
    <property type="entry name" value="ACT_4"/>
    <property type="match status" value="1"/>
</dbReference>
<dbReference type="Pfam" id="PF02824">
    <property type="entry name" value="TGS"/>
    <property type="match status" value="1"/>
</dbReference>
<dbReference type="InterPro" id="IPR003607">
    <property type="entry name" value="HD/PDEase_dom"/>
</dbReference>
<evidence type="ECO:0000256" key="1">
    <source>
        <dbReference type="RuleBase" id="RU003847"/>
    </source>
</evidence>
<dbReference type="InterPro" id="IPR045865">
    <property type="entry name" value="ACT-like_dom_sf"/>
</dbReference>
<dbReference type="PANTHER" id="PTHR21262:SF31">
    <property type="entry name" value="GTP PYROPHOSPHOKINASE"/>
    <property type="match status" value="1"/>
</dbReference>
<dbReference type="CDD" id="cd04876">
    <property type="entry name" value="ACT_RelA-SpoT"/>
    <property type="match status" value="1"/>
</dbReference>
<dbReference type="InterPro" id="IPR043519">
    <property type="entry name" value="NT_sf"/>
</dbReference>
<dbReference type="AlphaFoldDB" id="A0A9D2L571"/>
<dbReference type="Gene3D" id="1.10.3210.10">
    <property type="entry name" value="Hypothetical protein af1432"/>
    <property type="match status" value="1"/>
</dbReference>
<dbReference type="GO" id="GO:0015969">
    <property type="term" value="P:guanosine tetraphosphate metabolic process"/>
    <property type="evidence" value="ECO:0007669"/>
    <property type="project" value="InterPro"/>
</dbReference>
<dbReference type="CDD" id="cd01668">
    <property type="entry name" value="TGS_RSH"/>
    <property type="match status" value="1"/>
</dbReference>
<protein>
    <submittedName>
        <fullName evidence="3">RelA/SpoT family protein</fullName>
    </submittedName>
</protein>
<comment type="caution">
    <text evidence="3">The sequence shown here is derived from an EMBL/GenBank/DDBJ whole genome shotgun (WGS) entry which is preliminary data.</text>
</comment>
<dbReference type="PROSITE" id="PS51880">
    <property type="entry name" value="TGS"/>
    <property type="match status" value="1"/>
</dbReference>
<accession>A0A9D2L571</accession>
<dbReference type="Proteomes" id="UP000824259">
    <property type="component" value="Unassembled WGS sequence"/>
</dbReference>
<dbReference type="InterPro" id="IPR002912">
    <property type="entry name" value="ACT_dom"/>
</dbReference>
<dbReference type="SUPFAM" id="SSF55021">
    <property type="entry name" value="ACT-like"/>
    <property type="match status" value="1"/>
</dbReference>
<dbReference type="InterPro" id="IPR045600">
    <property type="entry name" value="RelA/SpoT_AH_RIS"/>
</dbReference>
<sequence>MNFTEEDERLIKEKWDDLLESCTKAKICKNDEDWELIKRAFFLAKEAHGEVRRRSGEPYLLHPIAVAKIVVDEIGLGVKSVAAALLHDVVEDTEYTIEDMEHTFGPKIAEMVDGLTKMSGVFNADTSEQAEYFRKVLLTLSNDVRVILIKIADRLHNMRTLGSMPVNKQIKITGETLYLFAPLAYRLGLYAIKSELEDLCMKYRFPVQYAEISKKLEATKKQRDAFINKFNAPIIEALKRDHINFEISGRVKSIYSIWSKMQRKQIPFEEVYDLFAIRIVFQPLAFPSEKTQCWQIFSTITDIYTPKPDRLRDWISMPKANGYEALHSTVMGPDGAWVEVQIRTQRMEEIAERGFAAHWKYKHASLSNDEDEFDRWLKKIRDALNSPTENAVDFLDNFKLSLYTSEIVVFTPKGEARKMPYGATALDFAYDIHSKIGNSAIGAKINHKIEPITTQINSGDQIEIITADNARPKAEWLEIVTTSKAKQGIKSFLKRERQNNIERGMQLLEERMQQLNVQLSGRVLRKIIPIYECTNKEELYSKIGAGIVDLKDLDKALKVNSASKILKFWTLFINKKDREDGSEADQQEQALQPNQQVAAQTVPLEPQFVMAECCKPLPGDSVVGFKDPETHKIVVHKANCPELDRLAAQYGKNILKDEIKWSQHKAVSYLSTLQIRGIDRTNMLLDLAKVVSEDFSINIREINIQTHDNIFEGTISLYVRDADSLNALMDKIRQIKGIASVKRSLN</sequence>
<dbReference type="InterPro" id="IPR012675">
    <property type="entry name" value="Beta-grasp_dom_sf"/>
</dbReference>
<dbReference type="CDD" id="cd05399">
    <property type="entry name" value="NT_Rel-Spo_like"/>
    <property type="match status" value="1"/>
</dbReference>
<dbReference type="GO" id="GO:0005886">
    <property type="term" value="C:plasma membrane"/>
    <property type="evidence" value="ECO:0007669"/>
    <property type="project" value="TreeGrafter"/>
</dbReference>
<dbReference type="InterPro" id="IPR033655">
    <property type="entry name" value="TGS_RelA/SpoT"/>
</dbReference>
<evidence type="ECO:0000313" key="4">
    <source>
        <dbReference type="Proteomes" id="UP000824259"/>
    </source>
</evidence>
<dbReference type="NCBIfam" id="TIGR00691">
    <property type="entry name" value="spoT_relA"/>
    <property type="match status" value="1"/>
</dbReference>
<dbReference type="Gene3D" id="3.10.20.30">
    <property type="match status" value="1"/>
</dbReference>
<name>A0A9D2L571_9BACT</name>
<organism evidence="3 4">
    <name type="scientific">Candidatus Alistipes avicola</name>
    <dbReference type="NCBI Taxonomy" id="2838432"/>
    <lineage>
        <taxon>Bacteria</taxon>
        <taxon>Pseudomonadati</taxon>
        <taxon>Bacteroidota</taxon>
        <taxon>Bacteroidia</taxon>
        <taxon>Bacteroidales</taxon>
        <taxon>Rikenellaceae</taxon>
        <taxon>Alistipes</taxon>
    </lineage>
</organism>
<comment type="function">
    <text evidence="1">In eubacteria ppGpp (guanosine 3'-diphosphate 5'-diphosphate) is a mediator of the stringent response that coordinates a variety of cellular activities in response to changes in nutritional abundance.</text>
</comment>
<evidence type="ECO:0000313" key="3">
    <source>
        <dbReference type="EMBL" id="HJA99412.1"/>
    </source>
</evidence>
<dbReference type="InterPro" id="IPR004811">
    <property type="entry name" value="RelA/Spo_fam"/>
</dbReference>
<dbReference type="SUPFAM" id="SSF109604">
    <property type="entry name" value="HD-domain/PDEase-like"/>
    <property type="match status" value="1"/>
</dbReference>
<dbReference type="InterPro" id="IPR004095">
    <property type="entry name" value="TGS"/>
</dbReference>
<reference evidence="3" key="2">
    <citation type="submission" date="2021-04" db="EMBL/GenBank/DDBJ databases">
        <authorList>
            <person name="Gilroy R."/>
        </authorList>
    </citation>
    <scope>NUCLEOTIDE SEQUENCE</scope>
    <source>
        <strain evidence="3">CHK169-11906</strain>
    </source>
</reference>
<dbReference type="EMBL" id="DWYR01000025">
    <property type="protein sequence ID" value="HJA99412.1"/>
    <property type="molecule type" value="Genomic_DNA"/>
</dbReference>
<dbReference type="Gene3D" id="3.30.460.10">
    <property type="entry name" value="Beta Polymerase, domain 2"/>
    <property type="match status" value="1"/>
</dbReference>
<dbReference type="Gene3D" id="3.30.70.260">
    <property type="match status" value="1"/>
</dbReference>
<comment type="similarity">
    <text evidence="1">Belongs to the relA/spoT family.</text>
</comment>
<dbReference type="SMART" id="SM00954">
    <property type="entry name" value="RelA_SpoT"/>
    <property type="match status" value="1"/>
</dbReference>
<dbReference type="Pfam" id="PF04607">
    <property type="entry name" value="RelA_SpoT"/>
    <property type="match status" value="1"/>
</dbReference>
<dbReference type="Pfam" id="PF13328">
    <property type="entry name" value="HD_4"/>
    <property type="match status" value="1"/>
</dbReference>
<evidence type="ECO:0000259" key="2">
    <source>
        <dbReference type="PROSITE" id="PS51880"/>
    </source>
</evidence>
<dbReference type="SUPFAM" id="SSF81301">
    <property type="entry name" value="Nucleotidyltransferase"/>
    <property type="match status" value="1"/>
</dbReference>
<dbReference type="SUPFAM" id="SSF81271">
    <property type="entry name" value="TGS-like"/>
    <property type="match status" value="1"/>
</dbReference>
<dbReference type="CDD" id="cd00077">
    <property type="entry name" value="HDc"/>
    <property type="match status" value="1"/>
</dbReference>
<dbReference type="FunFam" id="1.10.3210.10:FF:000001">
    <property type="entry name" value="GTP pyrophosphokinase RelA"/>
    <property type="match status" value="1"/>
</dbReference>
<dbReference type="SMART" id="SM00471">
    <property type="entry name" value="HDc"/>
    <property type="match status" value="1"/>
</dbReference>
<dbReference type="FunFam" id="3.10.20.30:FF:000002">
    <property type="entry name" value="GTP pyrophosphokinase (RelA/SpoT)"/>
    <property type="match status" value="1"/>
</dbReference>
<gene>
    <name evidence="3" type="ORF">H9779_07445</name>
</gene>
<proteinExistence type="inferred from homology"/>
<dbReference type="Pfam" id="PF19296">
    <property type="entry name" value="RelA_AH_RIS"/>
    <property type="match status" value="1"/>
</dbReference>